<dbReference type="Proteomes" id="UP001328107">
    <property type="component" value="Unassembled WGS sequence"/>
</dbReference>
<keyword evidence="3" id="KW-1185">Reference proteome</keyword>
<evidence type="ECO:0000256" key="1">
    <source>
        <dbReference type="SAM" id="MobiDB-lite"/>
    </source>
</evidence>
<feature type="non-terminal residue" evidence="2">
    <location>
        <position position="1"/>
    </location>
</feature>
<gene>
    <name evidence="2" type="ORF">PMAYCL1PPCAC_28990</name>
</gene>
<feature type="non-terminal residue" evidence="2">
    <location>
        <position position="89"/>
    </location>
</feature>
<evidence type="ECO:0000313" key="2">
    <source>
        <dbReference type="EMBL" id="GMR58795.1"/>
    </source>
</evidence>
<organism evidence="2 3">
    <name type="scientific">Pristionchus mayeri</name>
    <dbReference type="NCBI Taxonomy" id="1317129"/>
    <lineage>
        <taxon>Eukaryota</taxon>
        <taxon>Metazoa</taxon>
        <taxon>Ecdysozoa</taxon>
        <taxon>Nematoda</taxon>
        <taxon>Chromadorea</taxon>
        <taxon>Rhabditida</taxon>
        <taxon>Rhabditina</taxon>
        <taxon>Diplogasteromorpha</taxon>
        <taxon>Diplogasteroidea</taxon>
        <taxon>Neodiplogasteridae</taxon>
        <taxon>Pristionchus</taxon>
    </lineage>
</organism>
<protein>
    <submittedName>
        <fullName evidence="2">Uncharacterized protein</fullName>
    </submittedName>
</protein>
<evidence type="ECO:0000313" key="3">
    <source>
        <dbReference type="Proteomes" id="UP001328107"/>
    </source>
</evidence>
<feature type="region of interest" description="Disordered" evidence="1">
    <location>
        <begin position="59"/>
        <end position="89"/>
    </location>
</feature>
<comment type="caution">
    <text evidence="2">The sequence shown here is derived from an EMBL/GenBank/DDBJ whole genome shotgun (WGS) entry which is preliminary data.</text>
</comment>
<accession>A0AAN5DAV9</accession>
<dbReference type="EMBL" id="BTRK01000006">
    <property type="protein sequence ID" value="GMR58795.1"/>
    <property type="molecule type" value="Genomic_DNA"/>
</dbReference>
<reference evidence="3" key="1">
    <citation type="submission" date="2022-10" db="EMBL/GenBank/DDBJ databases">
        <title>Genome assembly of Pristionchus species.</title>
        <authorList>
            <person name="Yoshida K."/>
            <person name="Sommer R.J."/>
        </authorList>
    </citation>
    <scope>NUCLEOTIDE SEQUENCE [LARGE SCALE GENOMIC DNA]</scope>
    <source>
        <strain evidence="3">RS5460</strain>
    </source>
</reference>
<dbReference type="AlphaFoldDB" id="A0AAN5DAV9"/>
<sequence>HPDLFLELQKEIHKTTQCLSKSARKLRKGVKDTPTTQNKEELETKVEKLKNYKILQKVIGKPQPRSEGGSDGETPRTPILVQRRLQGMG</sequence>
<proteinExistence type="predicted"/>
<name>A0AAN5DAV9_9BILA</name>